<proteinExistence type="predicted"/>
<name>A0A0G1ZUR3_9BACT</name>
<dbReference type="Proteomes" id="UP000034273">
    <property type="component" value="Unassembled WGS sequence"/>
</dbReference>
<dbReference type="AlphaFoldDB" id="A0A0G1ZUR3"/>
<comment type="caution">
    <text evidence="1">The sequence shown here is derived from an EMBL/GenBank/DDBJ whole genome shotgun (WGS) entry which is preliminary data.</text>
</comment>
<accession>A0A0G1ZUR3</accession>
<reference evidence="1 2" key="1">
    <citation type="journal article" date="2015" name="Nature">
        <title>rRNA introns, odd ribosomes, and small enigmatic genomes across a large radiation of phyla.</title>
        <authorList>
            <person name="Brown C.T."/>
            <person name="Hug L.A."/>
            <person name="Thomas B.C."/>
            <person name="Sharon I."/>
            <person name="Castelle C.J."/>
            <person name="Singh A."/>
            <person name="Wilkins M.J."/>
            <person name="Williams K.H."/>
            <person name="Banfield J.F."/>
        </authorList>
    </citation>
    <scope>NUCLEOTIDE SEQUENCE [LARGE SCALE GENOMIC DNA]</scope>
</reference>
<organism evidence="1 2">
    <name type="scientific">Candidatus Kaiserbacteria bacterium GW2011_GWA2_52_12</name>
    <dbReference type="NCBI Taxonomy" id="1618671"/>
    <lineage>
        <taxon>Bacteria</taxon>
        <taxon>Candidatus Kaiseribacteriota</taxon>
    </lineage>
</organism>
<gene>
    <name evidence="1" type="ORF">UY67_C0024G0013</name>
</gene>
<sequence length="81" mass="9714">MKYVFWYKKELFWSLHEGLKEFMYAYVSFIDSLCKLRYCSHRNFVHYKGVLVPRWCCALFCSQVIHKRSVGTSVPYTAFGI</sequence>
<protein>
    <submittedName>
        <fullName evidence="1">Uncharacterized protein</fullName>
    </submittedName>
</protein>
<evidence type="ECO:0000313" key="1">
    <source>
        <dbReference type="EMBL" id="KKW23339.1"/>
    </source>
</evidence>
<dbReference type="EMBL" id="LCQW01000024">
    <property type="protein sequence ID" value="KKW23339.1"/>
    <property type="molecule type" value="Genomic_DNA"/>
</dbReference>
<evidence type="ECO:0000313" key="2">
    <source>
        <dbReference type="Proteomes" id="UP000034273"/>
    </source>
</evidence>
<dbReference type="STRING" id="1618671.UY67_C0024G0013"/>